<evidence type="ECO:0000313" key="3">
    <source>
        <dbReference type="Proteomes" id="UP000317369"/>
    </source>
</evidence>
<dbReference type="Gene3D" id="3.30.700.10">
    <property type="entry name" value="Glycoprotein, Type 4 Pilin"/>
    <property type="match status" value="1"/>
</dbReference>
<keyword evidence="3" id="KW-1185">Reference proteome</keyword>
<evidence type="ECO:0000256" key="1">
    <source>
        <dbReference type="SAM" id="Phobius"/>
    </source>
</evidence>
<dbReference type="PANTHER" id="PTHR30093">
    <property type="entry name" value="GENERAL SECRETION PATHWAY PROTEIN G"/>
    <property type="match status" value="1"/>
</dbReference>
<dbReference type="NCBIfam" id="TIGR02532">
    <property type="entry name" value="IV_pilin_GFxxxE"/>
    <property type="match status" value="1"/>
</dbReference>
<dbReference type="KEGG" id="pcor:KS4_30680"/>
<sequence length="241" mass="27333" precursor="true">MKFIRRNKGFTLIELLVVISIIALLIGILLPALGAARRTAQQIACGSNIRNVMTALFIYSENHEGHLPPMNLIDDGDYIDWSKFMLDQDLLGSGEVFECPSDDVNRRDNLIDIQNRSYGVNSMKWNHVWLSDNGYKTPWPNYTAVGVTYNDLGTEKFENIPLHVFMIGEIYDRPGIEGSATKVGIAENEGMDFLPGKVHPDRGGNYGFSDVHVEFLQFDEVDKFRGDTPYNNDTGDHWKWK</sequence>
<dbReference type="InterPro" id="IPR045584">
    <property type="entry name" value="Pilin-like"/>
</dbReference>
<dbReference type="PROSITE" id="PS00409">
    <property type="entry name" value="PROKAR_NTER_METHYL"/>
    <property type="match status" value="1"/>
</dbReference>
<protein>
    <recommendedName>
        <fullName evidence="4">Prepilin-type N-terminal cleavage/methylation domain-containing protein</fullName>
    </recommendedName>
</protein>
<gene>
    <name evidence="2" type="ORF">KS4_30680</name>
</gene>
<keyword evidence="1" id="KW-0812">Transmembrane</keyword>
<reference evidence="2 3" key="1">
    <citation type="submission" date="2019-02" db="EMBL/GenBank/DDBJ databases">
        <title>Deep-cultivation of Planctomycetes and their phenomic and genomic characterization uncovers novel biology.</title>
        <authorList>
            <person name="Wiegand S."/>
            <person name="Jogler M."/>
            <person name="Boedeker C."/>
            <person name="Pinto D."/>
            <person name="Vollmers J."/>
            <person name="Rivas-Marin E."/>
            <person name="Kohn T."/>
            <person name="Peeters S.H."/>
            <person name="Heuer A."/>
            <person name="Rast P."/>
            <person name="Oberbeckmann S."/>
            <person name="Bunk B."/>
            <person name="Jeske O."/>
            <person name="Meyerdierks A."/>
            <person name="Storesund J.E."/>
            <person name="Kallscheuer N."/>
            <person name="Luecker S."/>
            <person name="Lage O.M."/>
            <person name="Pohl T."/>
            <person name="Merkel B.J."/>
            <person name="Hornburger P."/>
            <person name="Mueller R.-W."/>
            <person name="Bruemmer F."/>
            <person name="Labrenz M."/>
            <person name="Spormann A.M."/>
            <person name="Op den Camp H."/>
            <person name="Overmann J."/>
            <person name="Amann R."/>
            <person name="Jetten M.S.M."/>
            <person name="Mascher T."/>
            <person name="Medema M.H."/>
            <person name="Devos D.P."/>
            <person name="Kaster A.-K."/>
            <person name="Ovreas L."/>
            <person name="Rohde M."/>
            <person name="Galperin M.Y."/>
            <person name="Jogler C."/>
        </authorList>
    </citation>
    <scope>NUCLEOTIDE SEQUENCE [LARGE SCALE GENOMIC DNA]</scope>
    <source>
        <strain evidence="2 3">KS4</strain>
    </source>
</reference>
<evidence type="ECO:0008006" key="4">
    <source>
        <dbReference type="Google" id="ProtNLM"/>
    </source>
</evidence>
<dbReference type="Pfam" id="PF07963">
    <property type="entry name" value="N_methyl"/>
    <property type="match status" value="1"/>
</dbReference>
<dbReference type="Proteomes" id="UP000317369">
    <property type="component" value="Chromosome"/>
</dbReference>
<accession>A0A517YXQ0</accession>
<dbReference type="PANTHER" id="PTHR30093:SF2">
    <property type="entry name" value="TYPE II SECRETION SYSTEM PROTEIN H"/>
    <property type="match status" value="1"/>
</dbReference>
<keyword evidence="1" id="KW-0472">Membrane</keyword>
<evidence type="ECO:0000313" key="2">
    <source>
        <dbReference type="EMBL" id="QDU34991.1"/>
    </source>
</evidence>
<keyword evidence="1" id="KW-1133">Transmembrane helix</keyword>
<dbReference type="OrthoDB" id="289947at2"/>
<dbReference type="EMBL" id="CP036425">
    <property type="protein sequence ID" value="QDU34991.1"/>
    <property type="molecule type" value="Genomic_DNA"/>
</dbReference>
<feature type="transmembrane region" description="Helical" evidence="1">
    <location>
        <begin position="12"/>
        <end position="33"/>
    </location>
</feature>
<proteinExistence type="predicted"/>
<dbReference type="AlphaFoldDB" id="A0A517YXQ0"/>
<dbReference type="InterPro" id="IPR012902">
    <property type="entry name" value="N_methyl_site"/>
</dbReference>
<dbReference type="SUPFAM" id="SSF54523">
    <property type="entry name" value="Pili subunits"/>
    <property type="match status" value="1"/>
</dbReference>
<dbReference type="RefSeq" id="WP_145079643.1">
    <property type="nucleotide sequence ID" value="NZ_CP036425.1"/>
</dbReference>
<name>A0A517YXQ0_9BACT</name>
<organism evidence="2 3">
    <name type="scientific">Poriferisphaera corsica</name>
    <dbReference type="NCBI Taxonomy" id="2528020"/>
    <lineage>
        <taxon>Bacteria</taxon>
        <taxon>Pseudomonadati</taxon>
        <taxon>Planctomycetota</taxon>
        <taxon>Phycisphaerae</taxon>
        <taxon>Phycisphaerales</taxon>
        <taxon>Phycisphaeraceae</taxon>
        <taxon>Poriferisphaera</taxon>
    </lineage>
</organism>